<feature type="signal peptide" evidence="2">
    <location>
        <begin position="1"/>
        <end position="29"/>
    </location>
</feature>
<evidence type="ECO:0000256" key="2">
    <source>
        <dbReference type="SAM" id="SignalP"/>
    </source>
</evidence>
<evidence type="ECO:0000313" key="4">
    <source>
        <dbReference type="Proteomes" id="UP000192596"/>
    </source>
</evidence>
<evidence type="ECO:0000313" key="3">
    <source>
        <dbReference type="EMBL" id="OQN99441.1"/>
    </source>
</evidence>
<dbReference type="PANTHER" id="PTHR31834">
    <property type="entry name" value="INITIATION-SPECIFIC ALPHA-1,6-MANNOSYLTRANSFERASE"/>
    <property type="match status" value="1"/>
</dbReference>
<dbReference type="OrthoDB" id="409543at2759"/>
<dbReference type="Proteomes" id="UP000192596">
    <property type="component" value="Unassembled WGS sequence"/>
</dbReference>
<evidence type="ECO:0000256" key="1">
    <source>
        <dbReference type="ARBA" id="ARBA00009003"/>
    </source>
</evidence>
<dbReference type="InterPro" id="IPR029044">
    <property type="entry name" value="Nucleotide-diphossugar_trans"/>
</dbReference>
<comment type="caution">
    <text evidence="3">The sequence shown here is derived from an EMBL/GenBank/DDBJ whole genome shotgun (WGS) entry which is preliminary data.</text>
</comment>
<keyword evidence="2" id="KW-0732">Signal</keyword>
<evidence type="ECO:0008006" key="5">
    <source>
        <dbReference type="Google" id="ProtNLM"/>
    </source>
</evidence>
<dbReference type="AlphaFoldDB" id="A0A1V8SKP0"/>
<dbReference type="PANTHER" id="PTHR31834:SF8">
    <property type="entry name" value="TRANSFERASE, PUTATIVE (AFU_ORTHOLOGUE AFUA_6G14040)-RELATED"/>
    <property type="match status" value="1"/>
</dbReference>
<comment type="similarity">
    <text evidence="1">Belongs to the glycosyltransferase 32 family.</text>
</comment>
<proteinExistence type="inferred from homology"/>
<dbReference type="GO" id="GO:0000136">
    <property type="term" value="C:mannan polymerase complex"/>
    <property type="evidence" value="ECO:0007669"/>
    <property type="project" value="TreeGrafter"/>
</dbReference>
<sequence length="317" mass="35899">MWMNRTSRSRRSILLLALASLLSLTLIVGLHPCQRKDVYYIANESRPSSIGNDTVFPHKVWQTWQGNKQLEDEPLRLARTWVEMNPGYGYELLTDDSARSYITKTFPYRADILQIWDRTLDYILRADLIRYLVLLGDGGLYTDMDTDCTRPISEWLSDEKAKAVDLVVGIEFDTRSDDVRADMDAAAQLCSWSIMAKPGSRHIQHVTDTVLARLQELGNTPAGIHAPSIDDVLRTTGPRVFTNALLSSMSKQIVVPITTRNLSYIEEPKVIGSVSILPISLFASGQEHSASKPWGNEQQLLSHHWSGFHTWKVDYDH</sequence>
<organism evidence="3 4">
    <name type="scientific">Cryoendolithus antarcticus</name>
    <dbReference type="NCBI Taxonomy" id="1507870"/>
    <lineage>
        <taxon>Eukaryota</taxon>
        <taxon>Fungi</taxon>
        <taxon>Dikarya</taxon>
        <taxon>Ascomycota</taxon>
        <taxon>Pezizomycotina</taxon>
        <taxon>Dothideomycetes</taxon>
        <taxon>Dothideomycetidae</taxon>
        <taxon>Cladosporiales</taxon>
        <taxon>Cladosporiaceae</taxon>
        <taxon>Cryoendolithus</taxon>
    </lineage>
</organism>
<dbReference type="GO" id="GO:0006487">
    <property type="term" value="P:protein N-linked glycosylation"/>
    <property type="evidence" value="ECO:0007669"/>
    <property type="project" value="TreeGrafter"/>
</dbReference>
<dbReference type="SUPFAM" id="SSF53448">
    <property type="entry name" value="Nucleotide-diphospho-sugar transferases"/>
    <property type="match status" value="1"/>
</dbReference>
<dbReference type="InterPro" id="IPR039367">
    <property type="entry name" value="Och1-like"/>
</dbReference>
<protein>
    <recommendedName>
        <fullName evidence="5">Initiation-specific alpha-1,6-mannosyltransferase</fullName>
    </recommendedName>
</protein>
<dbReference type="Gene3D" id="3.90.550.20">
    <property type="match status" value="1"/>
</dbReference>
<keyword evidence="4" id="KW-1185">Reference proteome</keyword>
<dbReference type="InParanoid" id="A0A1V8SKP0"/>
<gene>
    <name evidence="3" type="ORF">B0A48_14418</name>
</gene>
<dbReference type="GO" id="GO:0000009">
    <property type="term" value="F:alpha-1,6-mannosyltransferase activity"/>
    <property type="evidence" value="ECO:0007669"/>
    <property type="project" value="InterPro"/>
</dbReference>
<dbReference type="EMBL" id="NAJO01000040">
    <property type="protein sequence ID" value="OQN99441.1"/>
    <property type="molecule type" value="Genomic_DNA"/>
</dbReference>
<dbReference type="Pfam" id="PF04488">
    <property type="entry name" value="Gly_transf_sug"/>
    <property type="match status" value="1"/>
</dbReference>
<feature type="chain" id="PRO_5013026076" description="Initiation-specific alpha-1,6-mannosyltransferase" evidence="2">
    <location>
        <begin position="30"/>
        <end position="317"/>
    </location>
</feature>
<dbReference type="STRING" id="1507870.A0A1V8SKP0"/>
<accession>A0A1V8SKP0</accession>
<dbReference type="InterPro" id="IPR007577">
    <property type="entry name" value="GlycoTrfase_DXD_sugar-bd_CS"/>
</dbReference>
<reference evidence="4" key="1">
    <citation type="submission" date="2017-03" db="EMBL/GenBank/DDBJ databases">
        <title>Genomes of endolithic fungi from Antarctica.</title>
        <authorList>
            <person name="Coleine C."/>
            <person name="Masonjones S."/>
            <person name="Stajich J.E."/>
        </authorList>
    </citation>
    <scope>NUCLEOTIDE SEQUENCE [LARGE SCALE GENOMIC DNA]</scope>
    <source>
        <strain evidence="4">CCFEE 5527</strain>
    </source>
</reference>
<name>A0A1V8SKP0_9PEZI</name>